<dbReference type="InterPro" id="IPR013083">
    <property type="entry name" value="Znf_RING/FYVE/PHD"/>
</dbReference>
<feature type="compositionally biased region" description="Low complexity" evidence="8">
    <location>
        <begin position="365"/>
        <end position="379"/>
    </location>
</feature>
<keyword evidence="6" id="KW-1133">Transmembrane helix</keyword>
<organism evidence="10 11">
    <name type="scientific">Pseudopithomyces chartarum</name>
    <dbReference type="NCBI Taxonomy" id="1892770"/>
    <lineage>
        <taxon>Eukaryota</taxon>
        <taxon>Fungi</taxon>
        <taxon>Dikarya</taxon>
        <taxon>Ascomycota</taxon>
        <taxon>Pezizomycotina</taxon>
        <taxon>Dothideomycetes</taxon>
        <taxon>Pleosporomycetidae</taxon>
        <taxon>Pleosporales</taxon>
        <taxon>Massarineae</taxon>
        <taxon>Didymosphaeriaceae</taxon>
        <taxon>Pseudopithomyces</taxon>
    </lineage>
</organism>
<evidence type="ECO:0000256" key="5">
    <source>
        <dbReference type="ARBA" id="ARBA00022833"/>
    </source>
</evidence>
<evidence type="ECO:0000256" key="6">
    <source>
        <dbReference type="ARBA" id="ARBA00022989"/>
    </source>
</evidence>
<keyword evidence="4" id="KW-0863">Zinc-finger</keyword>
<dbReference type="SUPFAM" id="SSF57850">
    <property type="entry name" value="RING/U-box"/>
    <property type="match status" value="1"/>
</dbReference>
<evidence type="ECO:0000256" key="3">
    <source>
        <dbReference type="ARBA" id="ARBA00022723"/>
    </source>
</evidence>
<name>A0AAN6LVT1_9PLEO</name>
<evidence type="ECO:0000256" key="4">
    <source>
        <dbReference type="ARBA" id="ARBA00022771"/>
    </source>
</evidence>
<evidence type="ECO:0000256" key="7">
    <source>
        <dbReference type="ARBA" id="ARBA00023136"/>
    </source>
</evidence>
<dbReference type="PROSITE" id="PS51292">
    <property type="entry name" value="ZF_RING_CH"/>
    <property type="match status" value="1"/>
</dbReference>
<proteinExistence type="predicted"/>
<keyword evidence="5" id="KW-0862">Zinc</keyword>
<evidence type="ECO:0000259" key="9">
    <source>
        <dbReference type="PROSITE" id="PS51292"/>
    </source>
</evidence>
<dbReference type="SMART" id="SM00744">
    <property type="entry name" value="RINGv"/>
    <property type="match status" value="1"/>
</dbReference>
<dbReference type="Proteomes" id="UP001280581">
    <property type="component" value="Unassembled WGS sequence"/>
</dbReference>
<evidence type="ECO:0000313" key="10">
    <source>
        <dbReference type="EMBL" id="KAK3203140.1"/>
    </source>
</evidence>
<dbReference type="InterPro" id="IPR011016">
    <property type="entry name" value="Znf_RING-CH"/>
</dbReference>
<protein>
    <recommendedName>
        <fullName evidence="9">RING-CH-type domain-containing protein</fullName>
    </recommendedName>
</protein>
<evidence type="ECO:0000313" key="11">
    <source>
        <dbReference type="Proteomes" id="UP001280581"/>
    </source>
</evidence>
<comment type="caution">
    <text evidence="10">The sequence shown here is derived from an EMBL/GenBank/DDBJ whole genome shotgun (WGS) entry which is preliminary data.</text>
</comment>
<sequence length="501" mass="54719">MATLPRHPASWSQRRAPSPPPPEPAAAEQDNPPRTNSFSAASIDSQTVLLNSPPTESSKPTEAISEDVSAQTVSQPAEGNEPRRCWICFNDETEDDENTSEWRSPCPCVLVAHEKCLLDWIADMEAPNSRRRTGRSAGKILCPQCKAEIKLQRPRSLAVQTVQGVERYAKLLVLPGIFTLLTTGVLNWKREFGLPAIPLALILSRTRLADSFLPFLPLVFFAGSGGVHRDTMSDLKWPPSAAFTVATLPYVRSIYNMYYDRYWAPYEARWLKEIQPRAEAAEDTDAEIARGEDDAEAILDAIAEEDAGVEDGDDVVELEVDVDLLFDWNAGGPADNNNAPENPPVPVARGPARPLDAPPVEDDAAPAAEAQENNNAAPAPEAPQPPAQPRRARVRRERNATFSTGSIAETTLGALLFPNIAAIMGEVLRLALPASWVAPPAAGKAAGFFQHKWARSIVGGCLFVGLKDAVLLYVRWKMAQAHRQRKVLDYDGSKGKKKKAT</sequence>
<accession>A0AAN6LVT1</accession>
<evidence type="ECO:0000256" key="2">
    <source>
        <dbReference type="ARBA" id="ARBA00022692"/>
    </source>
</evidence>
<evidence type="ECO:0000256" key="1">
    <source>
        <dbReference type="ARBA" id="ARBA00004141"/>
    </source>
</evidence>
<feature type="compositionally biased region" description="Low complexity" evidence="8">
    <location>
        <begin position="329"/>
        <end position="340"/>
    </location>
</feature>
<dbReference type="Pfam" id="PF12906">
    <property type="entry name" value="RINGv"/>
    <property type="match status" value="1"/>
</dbReference>
<keyword evidence="3" id="KW-0479">Metal-binding</keyword>
<dbReference type="GO" id="GO:0008270">
    <property type="term" value="F:zinc ion binding"/>
    <property type="evidence" value="ECO:0007669"/>
    <property type="project" value="UniProtKB-KW"/>
</dbReference>
<keyword evidence="7" id="KW-0472">Membrane</keyword>
<keyword evidence="11" id="KW-1185">Reference proteome</keyword>
<dbReference type="PANTHER" id="PTHR46283">
    <property type="entry name" value="E3 UBIQUITIN-PROTEIN LIGASE MARCH5"/>
    <property type="match status" value="1"/>
</dbReference>
<dbReference type="AlphaFoldDB" id="A0AAN6LVT1"/>
<gene>
    <name evidence="10" type="ORF">GRF29_112g381684</name>
</gene>
<keyword evidence="2" id="KW-0812">Transmembrane</keyword>
<reference evidence="10 11" key="1">
    <citation type="submission" date="2021-02" db="EMBL/GenBank/DDBJ databases">
        <title>Genome assembly of Pseudopithomyces chartarum.</title>
        <authorList>
            <person name="Jauregui R."/>
            <person name="Singh J."/>
            <person name="Voisey C."/>
        </authorList>
    </citation>
    <scope>NUCLEOTIDE SEQUENCE [LARGE SCALE GENOMIC DNA]</scope>
    <source>
        <strain evidence="10 11">AGR01</strain>
    </source>
</reference>
<feature type="region of interest" description="Disordered" evidence="8">
    <location>
        <begin position="329"/>
        <end position="400"/>
    </location>
</feature>
<comment type="subcellular location">
    <subcellularLocation>
        <location evidence="1">Membrane</location>
        <topology evidence="1">Multi-pass membrane protein</topology>
    </subcellularLocation>
</comment>
<feature type="compositionally biased region" description="Polar residues" evidence="8">
    <location>
        <begin position="34"/>
        <end position="60"/>
    </location>
</feature>
<feature type="domain" description="RING-CH-type" evidence="9">
    <location>
        <begin position="77"/>
        <end position="152"/>
    </location>
</feature>
<feature type="compositionally biased region" description="Polar residues" evidence="8">
    <location>
        <begin position="68"/>
        <end position="77"/>
    </location>
</feature>
<feature type="region of interest" description="Disordered" evidence="8">
    <location>
        <begin position="1"/>
        <end position="77"/>
    </location>
</feature>
<evidence type="ECO:0000256" key="8">
    <source>
        <dbReference type="SAM" id="MobiDB-lite"/>
    </source>
</evidence>
<dbReference type="Gene3D" id="3.30.40.10">
    <property type="entry name" value="Zinc/RING finger domain, C3HC4 (zinc finger)"/>
    <property type="match status" value="1"/>
</dbReference>
<dbReference type="EMBL" id="WVTA01000011">
    <property type="protein sequence ID" value="KAK3203140.1"/>
    <property type="molecule type" value="Genomic_DNA"/>
</dbReference>
<dbReference type="GO" id="GO:0016020">
    <property type="term" value="C:membrane"/>
    <property type="evidence" value="ECO:0007669"/>
    <property type="project" value="UniProtKB-SubCell"/>
</dbReference>